<dbReference type="Pfam" id="PF00753">
    <property type="entry name" value="Lactamase_B"/>
    <property type="match status" value="1"/>
</dbReference>
<dbReference type="InterPro" id="IPR001279">
    <property type="entry name" value="Metallo-B-lactamas"/>
</dbReference>
<sequence>MVDERMTSSLVATKFTPPTRNLKNNRDELDATHALMERTSRTATKRRRRRRCTPIVLSTPATTEQLRQWILENRKNIYGENSITDGDLASTILRLFGLERGGSTTAPSTTESTTLSTEIITTTPTTTTVTTAESTTPPTIPPIRDVCPFNAEPLMIGEDFSFCRASAIGDCPVGYLCDQSFVLGRSICCRDNRIRPMPNRPAVVRPSSLRPPFSWNTITPTASPKWNAFTTPKKAPWYIKDRTTWPSVYNRVTSEATSAATTTTEEITTTTTTEPSTTMTEEEIETSTLVPSTTTKAVNPWARVWSTTATPQNSVSVSVLQAGSLRPLRDGQSETVGAITLINDNGFLVLVDTGASSDTERLLQSLAKESVTLDQINTVVITHGHPSHMGNMNFFAQKPILFHSMEYIGRHVTPTELRERPYRKLSPHIELWKTPGHTQHDLTVLIHDVASYGTMAIVGDLIPNEALISERRDIMDEEGVWDSAIKRQNANLIICMADWIVPGHGQPFRVLPHYRQKAGCTRLLAQRHIAV</sequence>
<dbReference type="PANTHER" id="PTHR23200">
    <property type="entry name" value="METALLO-BETA-LACTAMASE DOMAIN-CONTAINING PROTEIN 1"/>
    <property type="match status" value="1"/>
</dbReference>
<gene>
    <name evidence="3" type="primary">Necator_chrII.g5031</name>
    <name evidence="3" type="ORF">RB195_017239</name>
</gene>
<accession>A0ABR1C6R5</accession>
<dbReference type="CDD" id="cd07711">
    <property type="entry name" value="MBLAC1-like_MBL-fold"/>
    <property type="match status" value="1"/>
</dbReference>
<dbReference type="SUPFAM" id="SSF56281">
    <property type="entry name" value="Metallo-hydrolase/oxidoreductase"/>
    <property type="match status" value="1"/>
</dbReference>
<feature type="compositionally biased region" description="Low complexity" evidence="1">
    <location>
        <begin position="256"/>
        <end position="279"/>
    </location>
</feature>
<feature type="region of interest" description="Disordered" evidence="1">
    <location>
        <begin position="256"/>
        <end position="293"/>
    </location>
</feature>
<feature type="domain" description="Metallo-beta-lactamase" evidence="2">
    <location>
        <begin position="336"/>
        <end position="504"/>
    </location>
</feature>
<keyword evidence="4" id="KW-1185">Reference proteome</keyword>
<protein>
    <recommendedName>
        <fullName evidence="2">Metallo-beta-lactamase domain-containing protein</fullName>
    </recommendedName>
</protein>
<evidence type="ECO:0000313" key="3">
    <source>
        <dbReference type="EMBL" id="KAK6733377.1"/>
    </source>
</evidence>
<dbReference type="EMBL" id="JAVFWL010000002">
    <property type="protein sequence ID" value="KAK6733377.1"/>
    <property type="molecule type" value="Genomic_DNA"/>
</dbReference>
<dbReference type="PANTHER" id="PTHR23200:SF49">
    <property type="entry name" value="METALLO-BETA-LACTAMASE DOMAIN-CONTAINING PROTEIN"/>
    <property type="match status" value="1"/>
</dbReference>
<reference evidence="3 4" key="1">
    <citation type="submission" date="2023-08" db="EMBL/GenBank/DDBJ databases">
        <title>A Necator americanus chromosomal reference genome.</title>
        <authorList>
            <person name="Ilik V."/>
            <person name="Petrzelkova K.J."/>
            <person name="Pardy F."/>
            <person name="Fuh T."/>
            <person name="Niatou-Singa F.S."/>
            <person name="Gouil Q."/>
            <person name="Baker L."/>
            <person name="Ritchie M.E."/>
            <person name="Jex A.R."/>
            <person name="Gazzola D."/>
            <person name="Li H."/>
            <person name="Toshio Fujiwara R."/>
            <person name="Zhan B."/>
            <person name="Aroian R.V."/>
            <person name="Pafco B."/>
            <person name="Schwarz E.M."/>
        </authorList>
    </citation>
    <scope>NUCLEOTIDE SEQUENCE [LARGE SCALE GENOMIC DNA]</scope>
    <source>
        <strain evidence="3 4">Aroian</strain>
        <tissue evidence="3">Whole animal</tissue>
    </source>
</reference>
<name>A0ABR1C6R5_NECAM</name>
<dbReference type="InterPro" id="IPR036866">
    <property type="entry name" value="RibonucZ/Hydroxyglut_hydro"/>
</dbReference>
<proteinExistence type="predicted"/>
<dbReference type="SMART" id="SM00849">
    <property type="entry name" value="Lactamase_B"/>
    <property type="match status" value="1"/>
</dbReference>
<organism evidence="3 4">
    <name type="scientific">Necator americanus</name>
    <name type="common">Human hookworm</name>
    <dbReference type="NCBI Taxonomy" id="51031"/>
    <lineage>
        <taxon>Eukaryota</taxon>
        <taxon>Metazoa</taxon>
        <taxon>Ecdysozoa</taxon>
        <taxon>Nematoda</taxon>
        <taxon>Chromadorea</taxon>
        <taxon>Rhabditida</taxon>
        <taxon>Rhabditina</taxon>
        <taxon>Rhabditomorpha</taxon>
        <taxon>Strongyloidea</taxon>
        <taxon>Ancylostomatidae</taxon>
        <taxon>Bunostominae</taxon>
        <taxon>Necator</taxon>
    </lineage>
</organism>
<feature type="region of interest" description="Disordered" evidence="1">
    <location>
        <begin position="124"/>
        <end position="143"/>
    </location>
</feature>
<comment type="caution">
    <text evidence="3">The sequence shown here is derived from an EMBL/GenBank/DDBJ whole genome shotgun (WGS) entry which is preliminary data.</text>
</comment>
<evidence type="ECO:0000313" key="4">
    <source>
        <dbReference type="Proteomes" id="UP001303046"/>
    </source>
</evidence>
<evidence type="ECO:0000259" key="2">
    <source>
        <dbReference type="SMART" id="SM00849"/>
    </source>
</evidence>
<feature type="compositionally biased region" description="Low complexity" evidence="1">
    <location>
        <begin position="124"/>
        <end position="137"/>
    </location>
</feature>
<dbReference type="Proteomes" id="UP001303046">
    <property type="component" value="Unassembled WGS sequence"/>
</dbReference>
<dbReference type="Gene3D" id="3.60.15.10">
    <property type="entry name" value="Ribonuclease Z/Hydroxyacylglutathione hydrolase-like"/>
    <property type="match status" value="1"/>
</dbReference>
<evidence type="ECO:0000256" key="1">
    <source>
        <dbReference type="SAM" id="MobiDB-lite"/>
    </source>
</evidence>
<dbReference type="InterPro" id="IPR039344">
    <property type="entry name" value="MBLAC1"/>
</dbReference>